<accession>A0A5D4RCZ9</accession>
<dbReference type="Pfam" id="PF01894">
    <property type="entry name" value="YjbQ"/>
    <property type="match status" value="1"/>
</dbReference>
<name>A0A5D4RCZ9_9BACI</name>
<dbReference type="Gene3D" id="2.60.120.460">
    <property type="entry name" value="YjbQ-like"/>
    <property type="match status" value="1"/>
</dbReference>
<dbReference type="InterPro" id="IPR035917">
    <property type="entry name" value="YjbQ-like_sf"/>
</dbReference>
<dbReference type="PIRSF" id="PIRSF004681">
    <property type="entry name" value="UCP004681"/>
    <property type="match status" value="1"/>
</dbReference>
<evidence type="ECO:0000313" key="3">
    <source>
        <dbReference type="Proteomes" id="UP000322139"/>
    </source>
</evidence>
<dbReference type="SUPFAM" id="SSF111038">
    <property type="entry name" value="YjbQ-like"/>
    <property type="match status" value="1"/>
</dbReference>
<organism evidence="2 3">
    <name type="scientific">Bacillus infantis</name>
    <dbReference type="NCBI Taxonomy" id="324767"/>
    <lineage>
        <taxon>Bacteria</taxon>
        <taxon>Bacillati</taxon>
        <taxon>Bacillota</taxon>
        <taxon>Bacilli</taxon>
        <taxon>Bacillales</taxon>
        <taxon>Bacillaceae</taxon>
        <taxon>Bacillus</taxon>
    </lineage>
</organism>
<dbReference type="NCBIfam" id="TIGR00149">
    <property type="entry name" value="TIGR00149_YjbQ"/>
    <property type="match status" value="1"/>
</dbReference>
<dbReference type="PANTHER" id="PTHR30615:SF8">
    <property type="entry name" value="UPF0047 PROTEIN C4A8.02C"/>
    <property type="match status" value="1"/>
</dbReference>
<dbReference type="EMBL" id="VTER01000006">
    <property type="protein sequence ID" value="TYS47844.1"/>
    <property type="molecule type" value="Genomic_DNA"/>
</dbReference>
<dbReference type="Proteomes" id="UP000322139">
    <property type="component" value="Unassembled WGS sequence"/>
</dbReference>
<proteinExistence type="inferred from homology"/>
<protein>
    <submittedName>
        <fullName evidence="2">YjbQ family protein</fullName>
    </submittedName>
</protein>
<sequence>MLVLKKYSITTSMRDEFAEITEIVREFASEQELSDGAILIYCPHTTAGLTINENADPDVKTDMINRLDETFPWNHLKDRHEEGNTAAHLKASCMGATQHVIVTGGSLLLGVWQGIYFCEFDGPRERTFYLKAIHNRAEE</sequence>
<dbReference type="AlphaFoldDB" id="A0A5D4RCZ9"/>
<comment type="caution">
    <text evidence="2">The sequence shown here is derived from an EMBL/GenBank/DDBJ whole genome shotgun (WGS) entry which is preliminary data.</text>
</comment>
<dbReference type="PANTHER" id="PTHR30615">
    <property type="entry name" value="UNCHARACTERIZED PROTEIN YJBQ-RELATED"/>
    <property type="match status" value="1"/>
</dbReference>
<evidence type="ECO:0000313" key="2">
    <source>
        <dbReference type="EMBL" id="TYS47844.1"/>
    </source>
</evidence>
<evidence type="ECO:0000256" key="1">
    <source>
        <dbReference type="ARBA" id="ARBA00005534"/>
    </source>
</evidence>
<comment type="similarity">
    <text evidence="1">Belongs to the UPF0047 family.</text>
</comment>
<reference evidence="2 3" key="1">
    <citation type="submission" date="2019-08" db="EMBL/GenBank/DDBJ databases">
        <title>Bacillus genomes from the desert of Cuatro Cienegas, Coahuila.</title>
        <authorList>
            <person name="Olmedo-Alvarez G."/>
        </authorList>
    </citation>
    <scope>NUCLEOTIDE SEQUENCE [LARGE SCALE GENOMIC DNA]</scope>
    <source>
        <strain evidence="2 3">CH446_14T</strain>
    </source>
</reference>
<dbReference type="InterPro" id="IPR001602">
    <property type="entry name" value="UPF0047_YjbQ-like"/>
</dbReference>
<gene>
    <name evidence="2" type="ORF">FZD51_13005</name>
</gene>